<dbReference type="RefSeq" id="WP_267622047.1">
    <property type="nucleotide sequence ID" value="NZ_JAODIW010000006.1"/>
</dbReference>
<proteinExistence type="predicted"/>
<feature type="transmembrane region" description="Helical" evidence="1">
    <location>
        <begin position="141"/>
        <end position="160"/>
    </location>
</feature>
<dbReference type="Proteomes" id="UP001595921">
    <property type="component" value="Unassembled WGS sequence"/>
</dbReference>
<evidence type="ECO:0000313" key="3">
    <source>
        <dbReference type="Proteomes" id="UP001595921"/>
    </source>
</evidence>
<feature type="transmembrane region" description="Helical" evidence="1">
    <location>
        <begin position="108"/>
        <end position="129"/>
    </location>
</feature>
<organism evidence="2 3">
    <name type="scientific">Halobium salinum</name>
    <dbReference type="NCBI Taxonomy" id="1364940"/>
    <lineage>
        <taxon>Archaea</taxon>
        <taxon>Methanobacteriati</taxon>
        <taxon>Methanobacteriota</taxon>
        <taxon>Stenosarchaea group</taxon>
        <taxon>Halobacteria</taxon>
        <taxon>Halobacteriales</taxon>
        <taxon>Haloferacaceae</taxon>
        <taxon>Halobium</taxon>
    </lineage>
</organism>
<keyword evidence="2" id="KW-0378">Hydrolase</keyword>
<protein>
    <submittedName>
        <fullName evidence="2">Metal-dependent hydrolase</fullName>
    </submittedName>
</protein>
<dbReference type="GO" id="GO:0016787">
    <property type="term" value="F:hydrolase activity"/>
    <property type="evidence" value="ECO:0007669"/>
    <property type="project" value="UniProtKB-KW"/>
</dbReference>
<name>A0ABD5P9U6_9EURY</name>
<keyword evidence="1" id="KW-0472">Membrane</keyword>
<feature type="transmembrane region" description="Helical" evidence="1">
    <location>
        <begin position="82"/>
        <end position="102"/>
    </location>
</feature>
<feature type="transmembrane region" description="Helical" evidence="1">
    <location>
        <begin position="247"/>
        <end position="266"/>
    </location>
</feature>
<feature type="transmembrane region" description="Helical" evidence="1">
    <location>
        <begin position="305"/>
        <end position="326"/>
    </location>
</feature>
<feature type="transmembrane region" description="Helical" evidence="1">
    <location>
        <begin position="272"/>
        <end position="293"/>
    </location>
</feature>
<dbReference type="EMBL" id="JBHSDS010000003">
    <property type="protein sequence ID" value="MFC4357645.1"/>
    <property type="molecule type" value="Genomic_DNA"/>
</dbReference>
<sequence>MFVGHEFLAFALAGALARVRGHDPTTAHGLGLVAAVAALLPDLDVVYGLVSYVAAVLDGAPLGWDAFWVVTNDLHRVVTHPLPVLCCVAVVFAGGAGIGRTLRVDGRPTLVAAAVGTVGVGGLAAVARFSRPVLDWVGVDGALVLAGFAASVLLVGVVVGRRTDLPLPALVGAGTLGLLEHPFGDVFMAAPPPLLAPVGPDLLTGRVVFAADEAVNLLAVLFVEVATVWAGLLVALRLDGRRLEDVIDWRVGLGVGYAPVALALPRPTMADAHVLGFTVVPLAALVGLSALFGATGPPKERALRAVVTGLATLTVAAAASLVVYVLA</sequence>
<reference evidence="2 3" key="1">
    <citation type="journal article" date="2019" name="Int. J. Syst. Evol. Microbiol.">
        <title>The Global Catalogue of Microorganisms (GCM) 10K type strain sequencing project: providing services to taxonomists for standard genome sequencing and annotation.</title>
        <authorList>
            <consortium name="The Broad Institute Genomics Platform"/>
            <consortium name="The Broad Institute Genome Sequencing Center for Infectious Disease"/>
            <person name="Wu L."/>
            <person name="Ma J."/>
        </authorList>
    </citation>
    <scope>NUCLEOTIDE SEQUENCE [LARGE SCALE GENOMIC DNA]</scope>
    <source>
        <strain evidence="2 3">CGMCC 1.12553</strain>
    </source>
</reference>
<evidence type="ECO:0000313" key="2">
    <source>
        <dbReference type="EMBL" id="MFC4357645.1"/>
    </source>
</evidence>
<dbReference type="Pfam" id="PF04307">
    <property type="entry name" value="YdjM"/>
    <property type="match status" value="1"/>
</dbReference>
<accession>A0ABD5P9U6</accession>
<keyword evidence="1" id="KW-0812">Transmembrane</keyword>
<feature type="transmembrane region" description="Helical" evidence="1">
    <location>
        <begin position="214"/>
        <end position="235"/>
    </location>
</feature>
<keyword evidence="1" id="KW-1133">Transmembrane helix</keyword>
<comment type="caution">
    <text evidence="2">The sequence shown here is derived from an EMBL/GenBank/DDBJ whole genome shotgun (WGS) entry which is preliminary data.</text>
</comment>
<keyword evidence="3" id="KW-1185">Reference proteome</keyword>
<evidence type="ECO:0000256" key="1">
    <source>
        <dbReference type="SAM" id="Phobius"/>
    </source>
</evidence>
<dbReference type="AlphaFoldDB" id="A0ABD5P9U6"/>
<gene>
    <name evidence="2" type="ORF">ACFO0N_06740</name>
</gene>
<dbReference type="InterPro" id="IPR007404">
    <property type="entry name" value="YdjM-like"/>
</dbReference>